<evidence type="ECO:0000313" key="9">
    <source>
        <dbReference type="Proteomes" id="UP000177583"/>
    </source>
</evidence>
<dbReference type="Gene3D" id="3.30.420.10">
    <property type="entry name" value="Ribonuclease H-like superfamily/Ribonuclease H"/>
    <property type="match status" value="1"/>
</dbReference>
<evidence type="ECO:0000313" key="8">
    <source>
        <dbReference type="EMBL" id="OGH04871.1"/>
    </source>
</evidence>
<dbReference type="PANTHER" id="PTHR11046">
    <property type="entry name" value="OLIGORIBONUCLEASE, MITOCHONDRIAL"/>
    <property type="match status" value="1"/>
</dbReference>
<evidence type="ECO:0000256" key="1">
    <source>
        <dbReference type="ARBA" id="ARBA00009921"/>
    </source>
</evidence>
<evidence type="ECO:0000256" key="2">
    <source>
        <dbReference type="ARBA" id="ARBA00022722"/>
    </source>
</evidence>
<name>A0A1F6H3B5_9PROT</name>
<dbReference type="EC" id="3.1.-.-" evidence="6"/>
<dbReference type="FunFam" id="3.30.420.10:FF:000003">
    <property type="entry name" value="Oligoribonuclease"/>
    <property type="match status" value="1"/>
</dbReference>
<dbReference type="NCBIfam" id="NF003765">
    <property type="entry name" value="PRK05359.1"/>
    <property type="match status" value="1"/>
</dbReference>
<dbReference type="Pfam" id="PF00929">
    <property type="entry name" value="RNase_T"/>
    <property type="match status" value="1"/>
</dbReference>
<dbReference type="GO" id="GO:0006259">
    <property type="term" value="P:DNA metabolic process"/>
    <property type="evidence" value="ECO:0007669"/>
    <property type="project" value="UniProtKB-ARBA"/>
</dbReference>
<keyword evidence="4 6" id="KW-0269">Exonuclease</keyword>
<comment type="similarity">
    <text evidence="1 6">Belongs to the oligoribonuclease family.</text>
</comment>
<proteinExistence type="inferred from homology"/>
<dbReference type="SMART" id="SM00479">
    <property type="entry name" value="EXOIII"/>
    <property type="match status" value="1"/>
</dbReference>
<dbReference type="SUPFAM" id="SSF53098">
    <property type="entry name" value="Ribonuclease H-like"/>
    <property type="match status" value="1"/>
</dbReference>
<dbReference type="AlphaFoldDB" id="A0A1F6H3B5"/>
<evidence type="ECO:0000259" key="7">
    <source>
        <dbReference type="SMART" id="SM00479"/>
    </source>
</evidence>
<dbReference type="InterPro" id="IPR022894">
    <property type="entry name" value="Oligoribonuclease"/>
</dbReference>
<dbReference type="CDD" id="cd06135">
    <property type="entry name" value="Orn"/>
    <property type="match status" value="1"/>
</dbReference>
<dbReference type="InterPro" id="IPR036397">
    <property type="entry name" value="RNaseH_sf"/>
</dbReference>
<feature type="domain" description="Exonuclease" evidence="7">
    <location>
        <begin position="12"/>
        <end position="184"/>
    </location>
</feature>
<evidence type="ECO:0000256" key="6">
    <source>
        <dbReference type="HAMAP-Rule" id="MF_00045"/>
    </source>
</evidence>
<sequence length="185" mass="21471">MKTKPDDNKPKVLVWMDLEMTGLDPKKDKIIEIACLATDWDLNVIASGPDLAIHWPKRHFDQMDEWCTEHHGLSGLTQRCLDSKIKLKQAEQETLAWVRALVPAGTVPLCGNSIHQDRKFLADQMPELEAYFHYRNIDVSTVKELVKRWYPKLGSYKKAGKHQALDDIIESIEELRFYRQQVFIP</sequence>
<dbReference type="InterPro" id="IPR012337">
    <property type="entry name" value="RNaseH-like_sf"/>
</dbReference>
<keyword evidence="2 6" id="KW-0540">Nuclease</keyword>
<dbReference type="GO" id="GO:0005737">
    <property type="term" value="C:cytoplasm"/>
    <property type="evidence" value="ECO:0007669"/>
    <property type="project" value="UniProtKB-SubCell"/>
</dbReference>
<dbReference type="InterPro" id="IPR013520">
    <property type="entry name" value="Ribonucl_H"/>
</dbReference>
<organism evidence="8 9">
    <name type="scientific">Candidatus Lambdaproteobacteria bacterium RIFOXYD2_FULL_56_26</name>
    <dbReference type="NCBI Taxonomy" id="1817773"/>
    <lineage>
        <taxon>Bacteria</taxon>
        <taxon>Pseudomonadati</taxon>
        <taxon>Pseudomonadota</taxon>
        <taxon>Candidatus Lambdaproteobacteria</taxon>
    </lineage>
</organism>
<dbReference type="PANTHER" id="PTHR11046:SF0">
    <property type="entry name" value="OLIGORIBONUCLEASE, MITOCHONDRIAL"/>
    <property type="match status" value="1"/>
</dbReference>
<reference evidence="8 9" key="1">
    <citation type="journal article" date="2016" name="Nat. Commun.">
        <title>Thousands of microbial genomes shed light on interconnected biogeochemical processes in an aquifer system.</title>
        <authorList>
            <person name="Anantharaman K."/>
            <person name="Brown C.T."/>
            <person name="Hug L.A."/>
            <person name="Sharon I."/>
            <person name="Castelle C.J."/>
            <person name="Probst A.J."/>
            <person name="Thomas B.C."/>
            <person name="Singh A."/>
            <person name="Wilkins M.J."/>
            <person name="Karaoz U."/>
            <person name="Brodie E.L."/>
            <person name="Williams K.H."/>
            <person name="Hubbard S.S."/>
            <person name="Banfield J.F."/>
        </authorList>
    </citation>
    <scope>NUCLEOTIDE SEQUENCE [LARGE SCALE GENOMIC DNA]</scope>
</reference>
<dbReference type="GO" id="GO:0003676">
    <property type="term" value="F:nucleic acid binding"/>
    <property type="evidence" value="ECO:0007669"/>
    <property type="project" value="InterPro"/>
</dbReference>
<gene>
    <name evidence="6" type="primary">orn</name>
    <name evidence="8" type="ORF">A2557_07785</name>
</gene>
<keyword evidence="6" id="KW-0963">Cytoplasm</keyword>
<protein>
    <recommendedName>
        <fullName evidence="5 6">Oligoribonuclease</fullName>
        <ecNumber evidence="6">3.1.-.-</ecNumber>
    </recommendedName>
</protein>
<comment type="subcellular location">
    <subcellularLocation>
        <location evidence="6">Cytoplasm</location>
    </subcellularLocation>
</comment>
<evidence type="ECO:0000256" key="5">
    <source>
        <dbReference type="ARBA" id="ARBA00070964"/>
    </source>
</evidence>
<dbReference type="Proteomes" id="UP000177583">
    <property type="component" value="Unassembled WGS sequence"/>
</dbReference>
<comment type="function">
    <text evidence="6">3'-to-5' exoribonuclease specific for small oligoribonucleotides.</text>
</comment>
<feature type="active site" evidence="6">
    <location>
        <position position="134"/>
    </location>
</feature>
<dbReference type="GO" id="GO:0000175">
    <property type="term" value="F:3'-5'-RNA exonuclease activity"/>
    <property type="evidence" value="ECO:0007669"/>
    <property type="project" value="InterPro"/>
</dbReference>
<evidence type="ECO:0000256" key="4">
    <source>
        <dbReference type="ARBA" id="ARBA00022839"/>
    </source>
</evidence>
<dbReference type="EMBL" id="MFNF01000001">
    <property type="protein sequence ID" value="OGH04871.1"/>
    <property type="molecule type" value="Genomic_DNA"/>
</dbReference>
<accession>A0A1F6H3B5</accession>
<keyword evidence="3 6" id="KW-0378">Hydrolase</keyword>
<dbReference type="HAMAP" id="MF_00045">
    <property type="entry name" value="Oligoribonuclease"/>
    <property type="match status" value="1"/>
</dbReference>
<comment type="caution">
    <text evidence="8">The sequence shown here is derived from an EMBL/GenBank/DDBJ whole genome shotgun (WGS) entry which is preliminary data.</text>
</comment>
<evidence type="ECO:0000256" key="3">
    <source>
        <dbReference type="ARBA" id="ARBA00022801"/>
    </source>
</evidence>